<dbReference type="GO" id="GO:0003677">
    <property type="term" value="F:DNA binding"/>
    <property type="evidence" value="ECO:0007669"/>
    <property type="project" value="UniProtKB-UniRule"/>
</dbReference>
<name>A0A2G5BFI0_COERN</name>
<dbReference type="STRING" id="763665.A0A2G5BFI0"/>
<dbReference type="SMART" id="SM00398">
    <property type="entry name" value="HMG"/>
    <property type="match status" value="1"/>
</dbReference>
<dbReference type="Pfam" id="PF00505">
    <property type="entry name" value="HMG_box"/>
    <property type="match status" value="1"/>
</dbReference>
<dbReference type="CDD" id="cd00084">
    <property type="entry name" value="HMG-box_SF"/>
    <property type="match status" value="1"/>
</dbReference>
<dbReference type="Proteomes" id="UP000242474">
    <property type="component" value="Unassembled WGS sequence"/>
</dbReference>
<gene>
    <name evidence="4" type="ORF">COEREDRAFT_86019</name>
</gene>
<keyword evidence="1" id="KW-0238">DNA-binding</keyword>
<dbReference type="AlphaFoldDB" id="A0A2G5BFI0"/>
<sequence length="269" mass="31285">MYSINNLFCTNVNNKEHDISRPVLPLPRIQSRTEMMLNPIRPTSHIFGESQCKAYQCSINNDITRLPVSQIHGPDGKLYIEHIPGYNLVYLPKSIPIDRPLQIINQAQSKWNNDIFQSTEKPTKPHNAFIKYRSSRLKEIKRLHPGSSQIDLSRIAADYWKIESPTTKKYFQDQYREELEIYHQKQKIHHMAVEHHNKSKPTLTHSSYNYTNNISPTTAGLRLPRINTLDNIDFSVSGSPSDFNAKRRRSRSLPPVNSIDMYPAKRLHR</sequence>
<evidence type="ECO:0000313" key="4">
    <source>
        <dbReference type="EMBL" id="PIA17760.1"/>
    </source>
</evidence>
<evidence type="ECO:0000256" key="1">
    <source>
        <dbReference type="PROSITE-ProRule" id="PRU00267"/>
    </source>
</evidence>
<accession>A0A2G5BFI0</accession>
<dbReference type="OrthoDB" id="6247875at2759"/>
<dbReference type="InterPro" id="IPR036910">
    <property type="entry name" value="HMG_box_dom_sf"/>
</dbReference>
<dbReference type="PROSITE" id="PS50118">
    <property type="entry name" value="HMG_BOX_2"/>
    <property type="match status" value="1"/>
</dbReference>
<dbReference type="Gene3D" id="1.10.30.10">
    <property type="entry name" value="High mobility group box domain"/>
    <property type="match status" value="1"/>
</dbReference>
<dbReference type="SUPFAM" id="SSF47095">
    <property type="entry name" value="HMG-box"/>
    <property type="match status" value="1"/>
</dbReference>
<dbReference type="EMBL" id="KZ303493">
    <property type="protein sequence ID" value="PIA17760.1"/>
    <property type="molecule type" value="Genomic_DNA"/>
</dbReference>
<feature type="region of interest" description="Disordered" evidence="2">
    <location>
        <begin position="240"/>
        <end position="269"/>
    </location>
</feature>
<dbReference type="InterPro" id="IPR009071">
    <property type="entry name" value="HMG_box_dom"/>
</dbReference>
<evidence type="ECO:0000256" key="2">
    <source>
        <dbReference type="SAM" id="MobiDB-lite"/>
    </source>
</evidence>
<feature type="DNA-binding region" description="HMG box" evidence="1">
    <location>
        <begin position="122"/>
        <end position="190"/>
    </location>
</feature>
<feature type="domain" description="HMG box" evidence="3">
    <location>
        <begin position="122"/>
        <end position="190"/>
    </location>
</feature>
<evidence type="ECO:0000313" key="5">
    <source>
        <dbReference type="Proteomes" id="UP000242474"/>
    </source>
</evidence>
<proteinExistence type="predicted"/>
<evidence type="ECO:0000259" key="3">
    <source>
        <dbReference type="PROSITE" id="PS50118"/>
    </source>
</evidence>
<reference evidence="4 5" key="1">
    <citation type="journal article" date="2015" name="Genome Biol. Evol.">
        <title>Phylogenomic analyses indicate that early fungi evolved digesting cell walls of algal ancestors of land plants.</title>
        <authorList>
            <person name="Chang Y."/>
            <person name="Wang S."/>
            <person name="Sekimoto S."/>
            <person name="Aerts A.L."/>
            <person name="Choi C."/>
            <person name="Clum A."/>
            <person name="LaButti K.M."/>
            <person name="Lindquist E.A."/>
            <person name="Yee Ngan C."/>
            <person name="Ohm R.A."/>
            <person name="Salamov A.A."/>
            <person name="Grigoriev I.V."/>
            <person name="Spatafora J.W."/>
            <person name="Berbee M.L."/>
        </authorList>
    </citation>
    <scope>NUCLEOTIDE SEQUENCE [LARGE SCALE GENOMIC DNA]</scope>
    <source>
        <strain evidence="4 5">NRRL 1564</strain>
    </source>
</reference>
<keyword evidence="5" id="KW-1185">Reference proteome</keyword>
<protein>
    <recommendedName>
        <fullName evidence="3">HMG box domain-containing protein</fullName>
    </recommendedName>
</protein>
<keyword evidence="1" id="KW-0539">Nucleus</keyword>
<dbReference type="GO" id="GO:0005634">
    <property type="term" value="C:nucleus"/>
    <property type="evidence" value="ECO:0007669"/>
    <property type="project" value="UniProtKB-UniRule"/>
</dbReference>
<organism evidence="4 5">
    <name type="scientific">Coemansia reversa (strain ATCC 12441 / NRRL 1564)</name>
    <dbReference type="NCBI Taxonomy" id="763665"/>
    <lineage>
        <taxon>Eukaryota</taxon>
        <taxon>Fungi</taxon>
        <taxon>Fungi incertae sedis</taxon>
        <taxon>Zoopagomycota</taxon>
        <taxon>Kickxellomycotina</taxon>
        <taxon>Kickxellomycetes</taxon>
        <taxon>Kickxellales</taxon>
        <taxon>Kickxellaceae</taxon>
        <taxon>Coemansia</taxon>
    </lineage>
</organism>